<gene>
    <name evidence="1" type="ORF">CWATWH0402_1226</name>
</gene>
<reference evidence="1 2" key="1">
    <citation type="submission" date="2013-01" db="EMBL/GenBank/DDBJ databases">
        <authorList>
            <person name="Bench S."/>
        </authorList>
    </citation>
    <scope>NUCLEOTIDE SEQUENCE [LARGE SCALE GENOMIC DNA]</scope>
    <source>
        <strain evidence="1 2">WH 0402</strain>
    </source>
</reference>
<dbReference type="Proteomes" id="UP000018130">
    <property type="component" value="Unassembled WGS sequence"/>
</dbReference>
<proteinExistence type="predicted"/>
<dbReference type="AlphaFoldDB" id="T2JTR0"/>
<organism evidence="1 2">
    <name type="scientific">Crocosphaera watsonii WH 0402</name>
    <dbReference type="NCBI Taxonomy" id="1284629"/>
    <lineage>
        <taxon>Bacteria</taxon>
        <taxon>Bacillati</taxon>
        <taxon>Cyanobacteriota</taxon>
        <taxon>Cyanophyceae</taxon>
        <taxon>Oscillatoriophycideae</taxon>
        <taxon>Chroococcales</taxon>
        <taxon>Aphanothecaceae</taxon>
        <taxon>Crocosphaera</taxon>
    </lineage>
</organism>
<name>T2JTR0_CROWT</name>
<evidence type="ECO:0000313" key="1">
    <source>
        <dbReference type="EMBL" id="CCQ68411.1"/>
    </source>
</evidence>
<evidence type="ECO:0000313" key="2">
    <source>
        <dbReference type="Proteomes" id="UP000018130"/>
    </source>
</evidence>
<accession>T2JTR0</accession>
<sequence length="41" mass="4540">MPIPPLSPHNWSGVILMLDEAEQVIWHALNSPTCQSARSRG</sequence>
<reference evidence="1 2" key="2">
    <citation type="submission" date="2013-09" db="EMBL/GenBank/DDBJ databases">
        <title>Whole genome comparison of six Crocosphaera watsonii strains with differing phenotypes.</title>
        <authorList>
            <person name="Bench S.R."/>
            <person name="Heller P."/>
            <person name="Frank I."/>
            <person name="Arciniega M."/>
            <person name="Shilova I.N."/>
            <person name="Zehr J.P."/>
        </authorList>
    </citation>
    <scope>NUCLEOTIDE SEQUENCE [LARGE SCALE GENOMIC DNA]</scope>
    <source>
        <strain evidence="1 2">WH 0402</strain>
    </source>
</reference>
<comment type="caution">
    <text evidence="1">The sequence shown here is derived from an EMBL/GenBank/DDBJ whole genome shotgun (WGS) entry which is preliminary data.</text>
</comment>
<dbReference type="EMBL" id="CAQN01000761">
    <property type="protein sequence ID" value="CCQ68411.1"/>
    <property type="molecule type" value="Genomic_DNA"/>
</dbReference>
<protein>
    <submittedName>
        <fullName evidence="1">DNA primase</fullName>
    </submittedName>
</protein>